<sequence>MRDEIKRRETPKDRMIDDIIDIEWNMFDKVNNAGGRAACQDDWWTFYAMRFSQFSSFPENVLASYRQDLEEAKNAGRNLLTEKYAYMMEFTEPDYFDSVLKKNLPPVSPIKEEMVDRIANILIGCEQEFVRRYPGLGSKSRPVVGTGGGDVSFHVYTIGELKTYSERTLSLMSSYLSGLDTSSELENPSFVIHAATVGFYGYESLDSAEAAIVRS</sequence>
<comment type="caution">
    <text evidence="1">The sequence shown here is derived from an EMBL/GenBank/DDBJ whole genome shotgun (WGS) entry which is preliminary data.</text>
</comment>
<dbReference type="InterPro" id="IPR025191">
    <property type="entry name" value="DUF4125"/>
</dbReference>
<accession>A0A9D1SVP6</accession>
<reference evidence="1" key="2">
    <citation type="journal article" date="2021" name="PeerJ">
        <title>Extensive microbial diversity within the chicken gut microbiome revealed by metagenomics and culture.</title>
        <authorList>
            <person name="Gilroy R."/>
            <person name="Ravi A."/>
            <person name="Getino M."/>
            <person name="Pursley I."/>
            <person name="Horton D.L."/>
            <person name="Alikhan N.F."/>
            <person name="Baker D."/>
            <person name="Gharbi K."/>
            <person name="Hall N."/>
            <person name="Watson M."/>
            <person name="Adriaenssens E.M."/>
            <person name="Foster-Nyarko E."/>
            <person name="Jarju S."/>
            <person name="Secka A."/>
            <person name="Antonio M."/>
            <person name="Oren A."/>
            <person name="Chaudhuri R.R."/>
            <person name="La Ragione R."/>
            <person name="Hildebrand F."/>
            <person name="Pallen M.J."/>
        </authorList>
    </citation>
    <scope>NUCLEOTIDE SEQUENCE</scope>
    <source>
        <strain evidence="1">ChiSjej4B22-8349</strain>
    </source>
</reference>
<reference evidence="1" key="1">
    <citation type="submission" date="2020-10" db="EMBL/GenBank/DDBJ databases">
        <authorList>
            <person name="Gilroy R."/>
        </authorList>
    </citation>
    <scope>NUCLEOTIDE SEQUENCE</scope>
    <source>
        <strain evidence="1">ChiSjej4B22-8349</strain>
    </source>
</reference>
<proteinExistence type="predicted"/>
<name>A0A9D1SVP6_9FIRM</name>
<gene>
    <name evidence="1" type="ORF">IAD25_07765</name>
</gene>
<evidence type="ECO:0000313" key="2">
    <source>
        <dbReference type="Proteomes" id="UP000824130"/>
    </source>
</evidence>
<protein>
    <submittedName>
        <fullName evidence="1">DUF4125 family protein</fullName>
    </submittedName>
</protein>
<dbReference type="Proteomes" id="UP000824130">
    <property type="component" value="Unassembled WGS sequence"/>
</dbReference>
<dbReference type="EMBL" id="DVOB01000162">
    <property type="protein sequence ID" value="HIU96582.1"/>
    <property type="molecule type" value="Genomic_DNA"/>
</dbReference>
<evidence type="ECO:0000313" key="1">
    <source>
        <dbReference type="EMBL" id="HIU96582.1"/>
    </source>
</evidence>
<dbReference type="Pfam" id="PF13526">
    <property type="entry name" value="DUF4125"/>
    <property type="match status" value="1"/>
</dbReference>
<dbReference type="AlphaFoldDB" id="A0A9D1SVP6"/>
<organism evidence="1 2">
    <name type="scientific">Candidatus Allocopromorpha excrementipullorum</name>
    <dbReference type="NCBI Taxonomy" id="2840743"/>
    <lineage>
        <taxon>Bacteria</taxon>
        <taxon>Bacillati</taxon>
        <taxon>Bacillota</taxon>
        <taxon>Clostridia</taxon>
        <taxon>Eubacteriales</taxon>
        <taxon>Eubacteriaceae</taxon>
        <taxon>Eubacteriaceae incertae sedis</taxon>
        <taxon>Candidatus Allocopromorpha</taxon>
    </lineage>
</organism>